<dbReference type="Proteomes" id="UP000664904">
    <property type="component" value="Chromosome"/>
</dbReference>
<evidence type="ECO:0000256" key="10">
    <source>
        <dbReference type="SAM" id="Phobius"/>
    </source>
</evidence>
<dbReference type="PROSITE" id="PS50885">
    <property type="entry name" value="HAMP"/>
    <property type="match status" value="1"/>
</dbReference>
<comment type="catalytic activity">
    <reaction evidence="1">
        <text>ATP + protein L-histidine = ADP + protein N-phospho-L-histidine.</text>
        <dbReference type="EC" id="2.7.13.3"/>
    </reaction>
</comment>
<evidence type="ECO:0000256" key="1">
    <source>
        <dbReference type="ARBA" id="ARBA00000085"/>
    </source>
</evidence>
<accession>A0A975DGK9</accession>
<dbReference type="Gene3D" id="3.30.565.10">
    <property type="entry name" value="Histidine kinase-like ATPase, C-terminal domain"/>
    <property type="match status" value="1"/>
</dbReference>
<dbReference type="Gene3D" id="6.10.340.10">
    <property type="match status" value="1"/>
</dbReference>
<comment type="subcellular location">
    <subcellularLocation>
        <location evidence="2">Cell membrane</location>
        <topology evidence="2">Multi-pass membrane protein</topology>
    </subcellularLocation>
</comment>
<keyword evidence="9" id="KW-0067">ATP-binding</keyword>
<evidence type="ECO:0000256" key="5">
    <source>
        <dbReference type="ARBA" id="ARBA00022553"/>
    </source>
</evidence>
<dbReference type="Pfam" id="PF02518">
    <property type="entry name" value="HATPase_c"/>
    <property type="match status" value="1"/>
</dbReference>
<keyword evidence="10" id="KW-1133">Transmembrane helix</keyword>
<protein>
    <recommendedName>
        <fullName evidence="3">histidine kinase</fullName>
        <ecNumber evidence="3">2.7.13.3</ecNumber>
    </recommendedName>
</protein>
<dbReference type="EC" id="2.7.13.3" evidence="3"/>
<dbReference type="KEGG" id="pxi:J5O05_16380"/>
<dbReference type="InterPro" id="IPR003594">
    <property type="entry name" value="HATPase_dom"/>
</dbReference>
<evidence type="ECO:0000313" key="14">
    <source>
        <dbReference type="Proteomes" id="UP000664904"/>
    </source>
</evidence>
<feature type="domain" description="Histidine kinase" evidence="11">
    <location>
        <begin position="215"/>
        <end position="429"/>
    </location>
</feature>
<keyword evidence="8 13" id="KW-0418">Kinase</keyword>
<feature type="domain" description="HAMP" evidence="12">
    <location>
        <begin position="155"/>
        <end position="207"/>
    </location>
</feature>
<dbReference type="CDD" id="cd00082">
    <property type="entry name" value="HisKA"/>
    <property type="match status" value="1"/>
</dbReference>
<dbReference type="SMART" id="SM00388">
    <property type="entry name" value="HisKA"/>
    <property type="match status" value="1"/>
</dbReference>
<feature type="transmembrane region" description="Helical" evidence="10">
    <location>
        <begin position="5"/>
        <end position="23"/>
    </location>
</feature>
<dbReference type="PANTHER" id="PTHR44936:SF10">
    <property type="entry name" value="SENSOR PROTEIN RSTB"/>
    <property type="match status" value="1"/>
</dbReference>
<sequence>MRKLYLYLLASAILSLVILGWLIDSFSQTTLEVEDRFAWESKIAAGVATHVSTLPSALRAKTAAALANEFDIDIRLKEGATLALPKELKTAMLDPEGLILEDQAGFYLLKSTPDLLPDYLEFRLDKVEDTSERDDMALTLLFYAGVCLFMWFILSPLAKRLTALTNVAKRFASGDLSARIEVNHFTYIKDVELTFNRMANQIEKLLAENKLMASSLSHDIRTPVACLRFGVDAAQDAESLDEAQSYLTRMENDLDQMEAMLKSYLSFATLEQKAQALNFEETALRPYLTSLADQLMPKAKERHVQIKVSCPVNFPIVADLHWLARAIGNLISNACDFAKEHILLSAFIKDNQIFITVEDDGQGIAKENWAQVFKPFYREQTHRNREGQSYGLGLAIVAKVADWHHGDVSVGQSDELLGAKFVFSFPLKPVRKL</sequence>
<dbReference type="GO" id="GO:0000155">
    <property type="term" value="F:phosphorelay sensor kinase activity"/>
    <property type="evidence" value="ECO:0007669"/>
    <property type="project" value="InterPro"/>
</dbReference>
<dbReference type="SUPFAM" id="SSF55874">
    <property type="entry name" value="ATPase domain of HSP90 chaperone/DNA topoisomerase II/histidine kinase"/>
    <property type="match status" value="1"/>
</dbReference>
<dbReference type="CDD" id="cd06225">
    <property type="entry name" value="HAMP"/>
    <property type="match status" value="1"/>
</dbReference>
<dbReference type="Gene3D" id="1.10.287.130">
    <property type="match status" value="1"/>
</dbReference>
<proteinExistence type="predicted"/>
<dbReference type="PRINTS" id="PR00344">
    <property type="entry name" value="BCTRLSENSOR"/>
</dbReference>
<dbReference type="InterPro" id="IPR004358">
    <property type="entry name" value="Sig_transdc_His_kin-like_C"/>
</dbReference>
<keyword evidence="7" id="KW-0547">Nucleotide-binding</keyword>
<dbReference type="InterPro" id="IPR003660">
    <property type="entry name" value="HAMP_dom"/>
</dbReference>
<evidence type="ECO:0000256" key="4">
    <source>
        <dbReference type="ARBA" id="ARBA00022475"/>
    </source>
</evidence>
<name>A0A975DGK9_9GAMM</name>
<gene>
    <name evidence="13" type="ORF">J5O05_16380</name>
</gene>
<dbReference type="GO" id="GO:0005524">
    <property type="term" value="F:ATP binding"/>
    <property type="evidence" value="ECO:0007669"/>
    <property type="project" value="UniProtKB-KW"/>
</dbReference>
<dbReference type="PROSITE" id="PS50109">
    <property type="entry name" value="HIS_KIN"/>
    <property type="match status" value="1"/>
</dbReference>
<evidence type="ECO:0000256" key="7">
    <source>
        <dbReference type="ARBA" id="ARBA00022741"/>
    </source>
</evidence>
<dbReference type="SMART" id="SM00387">
    <property type="entry name" value="HATPase_c"/>
    <property type="match status" value="1"/>
</dbReference>
<dbReference type="InterPro" id="IPR036097">
    <property type="entry name" value="HisK_dim/P_sf"/>
</dbReference>
<dbReference type="InterPro" id="IPR050980">
    <property type="entry name" value="2C_sensor_his_kinase"/>
</dbReference>
<evidence type="ECO:0000259" key="11">
    <source>
        <dbReference type="PROSITE" id="PS50109"/>
    </source>
</evidence>
<organism evidence="13 14">
    <name type="scientific">Pseudoalteromonas xiamenensis</name>
    <dbReference type="NCBI Taxonomy" id="882626"/>
    <lineage>
        <taxon>Bacteria</taxon>
        <taxon>Pseudomonadati</taxon>
        <taxon>Pseudomonadota</taxon>
        <taxon>Gammaproteobacteria</taxon>
        <taxon>Alteromonadales</taxon>
        <taxon>Pseudoalteromonadaceae</taxon>
        <taxon>Pseudoalteromonas</taxon>
    </lineage>
</organism>
<evidence type="ECO:0000256" key="8">
    <source>
        <dbReference type="ARBA" id="ARBA00022777"/>
    </source>
</evidence>
<keyword evidence="10" id="KW-0812">Transmembrane</keyword>
<dbReference type="Pfam" id="PF00512">
    <property type="entry name" value="HisKA"/>
    <property type="match status" value="1"/>
</dbReference>
<dbReference type="RefSeq" id="WP_208842983.1">
    <property type="nucleotide sequence ID" value="NZ_CP072133.1"/>
</dbReference>
<dbReference type="InterPro" id="IPR036890">
    <property type="entry name" value="HATPase_C_sf"/>
</dbReference>
<dbReference type="EMBL" id="CP072133">
    <property type="protein sequence ID" value="QTH71342.1"/>
    <property type="molecule type" value="Genomic_DNA"/>
</dbReference>
<keyword evidence="4" id="KW-1003">Cell membrane</keyword>
<evidence type="ECO:0000256" key="3">
    <source>
        <dbReference type="ARBA" id="ARBA00012438"/>
    </source>
</evidence>
<dbReference type="AlphaFoldDB" id="A0A975DGK9"/>
<evidence type="ECO:0000256" key="2">
    <source>
        <dbReference type="ARBA" id="ARBA00004651"/>
    </source>
</evidence>
<dbReference type="InterPro" id="IPR005467">
    <property type="entry name" value="His_kinase_dom"/>
</dbReference>
<reference evidence="13" key="1">
    <citation type="submission" date="2021-03" db="EMBL/GenBank/DDBJ databases">
        <title>Complete Genome of Pseudoalteromonas xiamenensis STKMTI.2, a new potential marine bacterium producing anti-Vibrio compounds.</title>
        <authorList>
            <person name="Handayani D.P."/>
            <person name="Isnansetyo A."/>
            <person name="Istiqomah I."/>
            <person name="Jumina J."/>
        </authorList>
    </citation>
    <scope>NUCLEOTIDE SEQUENCE</scope>
    <source>
        <strain evidence="13">STKMTI.2</strain>
    </source>
</reference>
<dbReference type="SUPFAM" id="SSF47384">
    <property type="entry name" value="Homodimeric domain of signal transducing histidine kinase"/>
    <property type="match status" value="1"/>
</dbReference>
<feature type="transmembrane region" description="Helical" evidence="10">
    <location>
        <begin position="136"/>
        <end position="154"/>
    </location>
</feature>
<dbReference type="InterPro" id="IPR003661">
    <property type="entry name" value="HisK_dim/P_dom"/>
</dbReference>
<dbReference type="GO" id="GO:0005886">
    <property type="term" value="C:plasma membrane"/>
    <property type="evidence" value="ECO:0007669"/>
    <property type="project" value="UniProtKB-SubCell"/>
</dbReference>
<keyword evidence="10" id="KW-0472">Membrane</keyword>
<evidence type="ECO:0000259" key="12">
    <source>
        <dbReference type="PROSITE" id="PS50885"/>
    </source>
</evidence>
<keyword evidence="5" id="KW-0597">Phosphoprotein</keyword>
<evidence type="ECO:0000256" key="6">
    <source>
        <dbReference type="ARBA" id="ARBA00022679"/>
    </source>
</evidence>
<keyword evidence="14" id="KW-1185">Reference proteome</keyword>
<evidence type="ECO:0000313" key="13">
    <source>
        <dbReference type="EMBL" id="QTH71342.1"/>
    </source>
</evidence>
<dbReference type="PANTHER" id="PTHR44936">
    <property type="entry name" value="SENSOR PROTEIN CREC"/>
    <property type="match status" value="1"/>
</dbReference>
<keyword evidence="6" id="KW-0808">Transferase</keyword>
<evidence type="ECO:0000256" key="9">
    <source>
        <dbReference type="ARBA" id="ARBA00022840"/>
    </source>
</evidence>